<protein>
    <recommendedName>
        <fullName evidence="3">PcfJ-like protein</fullName>
    </recommendedName>
</protein>
<keyword evidence="2" id="KW-1185">Reference proteome</keyword>
<comment type="caution">
    <text evidence="1">The sequence shown here is derived from an EMBL/GenBank/DDBJ whole genome shotgun (WGS) entry which is preliminary data.</text>
</comment>
<dbReference type="AlphaFoldDB" id="A0A7Y9PER2"/>
<evidence type="ECO:0000313" key="2">
    <source>
        <dbReference type="Proteomes" id="UP000589520"/>
    </source>
</evidence>
<organism evidence="1 2">
    <name type="scientific">Granulicella arctica</name>
    <dbReference type="NCBI Taxonomy" id="940613"/>
    <lineage>
        <taxon>Bacteria</taxon>
        <taxon>Pseudomonadati</taxon>
        <taxon>Acidobacteriota</taxon>
        <taxon>Terriglobia</taxon>
        <taxon>Terriglobales</taxon>
        <taxon>Acidobacteriaceae</taxon>
        <taxon>Granulicella</taxon>
    </lineage>
</organism>
<dbReference type="RefSeq" id="WP_179488060.1">
    <property type="nucleotide sequence ID" value="NZ_JACCCW010000001.1"/>
</dbReference>
<evidence type="ECO:0000313" key="1">
    <source>
        <dbReference type="EMBL" id="NYF78556.1"/>
    </source>
</evidence>
<reference evidence="1 2" key="1">
    <citation type="submission" date="2020-07" db="EMBL/GenBank/DDBJ databases">
        <title>Genomic Encyclopedia of Type Strains, Phase IV (KMG-V): Genome sequencing to study the core and pangenomes of soil and plant-associated prokaryotes.</title>
        <authorList>
            <person name="Whitman W."/>
        </authorList>
    </citation>
    <scope>NUCLEOTIDE SEQUENCE [LARGE SCALE GENOMIC DNA]</scope>
    <source>
        <strain evidence="1 2">X4EP2</strain>
    </source>
</reference>
<dbReference type="Pfam" id="PF14284">
    <property type="entry name" value="PcfJ"/>
    <property type="match status" value="1"/>
</dbReference>
<dbReference type="Proteomes" id="UP000589520">
    <property type="component" value="Unassembled WGS sequence"/>
</dbReference>
<dbReference type="EMBL" id="JACCCW010000001">
    <property type="protein sequence ID" value="NYF78556.1"/>
    <property type="molecule type" value="Genomic_DNA"/>
</dbReference>
<accession>A0A7Y9PER2</accession>
<name>A0A7Y9PER2_9BACT</name>
<sequence>MSWSERYVQDHRRQTDCAIHRACAQLVSDPSAFNKFQEMLTCARTRAPRLFEAPVSDGRHLGVDALVNLCRFRGAHIRPVIDWVGTASSWRPAVSSLAHHLICDYNVPVFLASCWYETDAVADKKRGWFVAHSRGASFRSLDLPVVMTRKMEHIFLASQDHLPIEHAIRRAELLALGAPTEIVEAVMSTRLATDLRHSEFWRTVWMFLVANAGDVDPMQIGPMIDYIQEVRNDRTQDGVMEFGSSQPAFSMKGRTVQSMLRLMREWHRSLGVGSVSFSWVRSPFEPLFFEEPSGDGLDISRRWQMMELINSAQLRREGAALHHCVASYADRCYRGNSSIWSLRFWQADKIHHVLTVEVDPRRRVVVQARGNANRAASGKPLRLLQDWAVQERLRMTI</sequence>
<evidence type="ECO:0008006" key="3">
    <source>
        <dbReference type="Google" id="ProtNLM"/>
    </source>
</evidence>
<gene>
    <name evidence="1" type="ORF">HDF17_000843</name>
</gene>
<proteinExistence type="predicted"/>
<dbReference type="InterPro" id="IPR025586">
    <property type="entry name" value="PcfJ"/>
</dbReference>